<evidence type="ECO:0000256" key="2">
    <source>
        <dbReference type="ARBA" id="ARBA00001946"/>
    </source>
</evidence>
<evidence type="ECO:0000256" key="7">
    <source>
        <dbReference type="ARBA" id="ARBA00022842"/>
    </source>
</evidence>
<evidence type="ECO:0000256" key="5">
    <source>
        <dbReference type="ARBA" id="ARBA00022763"/>
    </source>
</evidence>
<dbReference type="InterPro" id="IPR005135">
    <property type="entry name" value="Endo/exonuclease/phosphatase"/>
</dbReference>
<dbReference type="PANTHER" id="PTHR15822">
    <property type="entry name" value="TRAF AND TNF RECEPTOR-ASSOCIATED PROTEIN"/>
    <property type="match status" value="1"/>
</dbReference>
<dbReference type="GO" id="GO:0016787">
    <property type="term" value="F:hydrolase activity"/>
    <property type="evidence" value="ECO:0007669"/>
    <property type="project" value="UniProtKB-KW"/>
</dbReference>
<dbReference type="Pfam" id="PF03372">
    <property type="entry name" value="Exo_endo_phos"/>
    <property type="match status" value="1"/>
</dbReference>
<dbReference type="Proteomes" id="UP000261828">
    <property type="component" value="Unassembled WGS sequence"/>
</dbReference>
<keyword evidence="9" id="KW-0812">Transmembrane</keyword>
<comment type="cofactor">
    <cofactor evidence="2">
        <name>Mg(2+)</name>
        <dbReference type="ChEBI" id="CHEBI:18420"/>
    </cofactor>
</comment>
<keyword evidence="9" id="KW-0472">Membrane</keyword>
<evidence type="ECO:0000313" key="11">
    <source>
        <dbReference type="EMBL" id="RDY61078.1"/>
    </source>
</evidence>
<dbReference type="OrthoDB" id="635146at2"/>
<dbReference type="PANTHER" id="PTHR15822:SF4">
    <property type="entry name" value="TYROSYL-DNA PHOSPHODIESTERASE 2"/>
    <property type="match status" value="1"/>
</dbReference>
<dbReference type="GO" id="GO:0046872">
    <property type="term" value="F:metal ion binding"/>
    <property type="evidence" value="ECO:0007669"/>
    <property type="project" value="UniProtKB-KW"/>
</dbReference>
<dbReference type="EMBL" id="QTJX01000001">
    <property type="protein sequence ID" value="RDY61078.1"/>
    <property type="molecule type" value="Genomic_DNA"/>
</dbReference>
<evidence type="ECO:0000256" key="9">
    <source>
        <dbReference type="SAM" id="Phobius"/>
    </source>
</evidence>
<dbReference type="GO" id="GO:0004519">
    <property type="term" value="F:endonuclease activity"/>
    <property type="evidence" value="ECO:0007669"/>
    <property type="project" value="UniProtKB-KW"/>
</dbReference>
<keyword evidence="12" id="KW-1185">Reference proteome</keyword>
<dbReference type="InterPro" id="IPR051547">
    <property type="entry name" value="TDP2-like"/>
</dbReference>
<protein>
    <submittedName>
        <fullName evidence="11">Endonuclease</fullName>
    </submittedName>
</protein>
<dbReference type="AlphaFoldDB" id="A0A371JTF6"/>
<keyword evidence="5" id="KW-0227">DNA damage</keyword>
<keyword evidence="9" id="KW-1133">Transmembrane helix</keyword>
<feature type="transmembrane region" description="Helical" evidence="9">
    <location>
        <begin position="68"/>
        <end position="86"/>
    </location>
</feature>
<sequence length="344" mass="40094">MKKLSLFNKVIFFLNSFFVLVTLVSVVVPFVPVTNMPTLSILSLVVPVLILIHAFFIVYWLLRRKKQFLLSALIVILWYFTLGPFYQFSNIGSEKNLKKGNLSMMSFNVRSFNKYGWIANSELDNEIISLVKQSNPDIICFQEFSIIKIKEFDDYDYSFKTPDGTNKSFQTIFSKFPIIKGESLNFPNSINNGIFVDILFQQDTVRVYNIHLQSFSIVPEINTIKTEESSKLFAKSRRVMLKQYEQANLIRENMEQTHHKKILAGDFNNTQYSNVYRKIKGDMQDSYFKKGKGFGRTYNLLGFPIRIDYILADPEFEILSHQNFNEKLSDHYPVMATLRLNSNQ</sequence>
<dbReference type="RefSeq" id="WP_116182961.1">
    <property type="nucleotide sequence ID" value="NZ_QTJX01000001.1"/>
</dbReference>
<evidence type="ECO:0000256" key="3">
    <source>
        <dbReference type="ARBA" id="ARBA00022722"/>
    </source>
</evidence>
<dbReference type="SUPFAM" id="SSF56219">
    <property type="entry name" value="DNase I-like"/>
    <property type="match status" value="1"/>
</dbReference>
<keyword evidence="11" id="KW-0255">Endonuclease</keyword>
<evidence type="ECO:0000256" key="6">
    <source>
        <dbReference type="ARBA" id="ARBA00022801"/>
    </source>
</evidence>
<name>A0A371JTF6_9FLAO</name>
<keyword evidence="8" id="KW-0234">DNA repair</keyword>
<comment type="cofactor">
    <cofactor evidence="1">
        <name>Mn(2+)</name>
        <dbReference type="ChEBI" id="CHEBI:29035"/>
    </cofactor>
</comment>
<evidence type="ECO:0000256" key="4">
    <source>
        <dbReference type="ARBA" id="ARBA00022723"/>
    </source>
</evidence>
<evidence type="ECO:0000259" key="10">
    <source>
        <dbReference type="Pfam" id="PF03372"/>
    </source>
</evidence>
<accession>A0A371JTF6</accession>
<organism evidence="11 12">
    <name type="scientific">Flagellimonas nanhaiensis</name>
    <dbReference type="NCBI Taxonomy" id="2292706"/>
    <lineage>
        <taxon>Bacteria</taxon>
        <taxon>Pseudomonadati</taxon>
        <taxon>Bacteroidota</taxon>
        <taxon>Flavobacteriia</taxon>
        <taxon>Flavobacteriales</taxon>
        <taxon>Flavobacteriaceae</taxon>
        <taxon>Flagellimonas</taxon>
    </lineage>
</organism>
<reference evidence="11 12" key="1">
    <citation type="submission" date="2018-08" db="EMBL/GenBank/DDBJ databases">
        <title>Muricauda nanhaiensis sp. nov., isolated from seawater of the South China Sea.</title>
        <authorList>
            <person name="Dang Y."/>
        </authorList>
    </citation>
    <scope>NUCLEOTIDE SEQUENCE [LARGE SCALE GENOMIC DNA]</scope>
    <source>
        <strain evidence="11 12">SM1704</strain>
    </source>
</reference>
<evidence type="ECO:0000313" key="12">
    <source>
        <dbReference type="Proteomes" id="UP000261828"/>
    </source>
</evidence>
<dbReference type="Gene3D" id="3.60.10.10">
    <property type="entry name" value="Endonuclease/exonuclease/phosphatase"/>
    <property type="match status" value="1"/>
</dbReference>
<gene>
    <name evidence="11" type="ORF">DX873_02590</name>
</gene>
<dbReference type="InterPro" id="IPR036691">
    <property type="entry name" value="Endo/exonu/phosph_ase_sf"/>
</dbReference>
<evidence type="ECO:0000256" key="1">
    <source>
        <dbReference type="ARBA" id="ARBA00001936"/>
    </source>
</evidence>
<keyword evidence="6" id="KW-0378">Hydrolase</keyword>
<feature type="transmembrane region" description="Helical" evidence="9">
    <location>
        <begin position="12"/>
        <end position="33"/>
    </location>
</feature>
<dbReference type="GO" id="GO:0006281">
    <property type="term" value="P:DNA repair"/>
    <property type="evidence" value="ECO:0007669"/>
    <property type="project" value="UniProtKB-KW"/>
</dbReference>
<keyword evidence="4" id="KW-0479">Metal-binding</keyword>
<feature type="domain" description="Endonuclease/exonuclease/phosphatase" evidence="10">
    <location>
        <begin position="105"/>
        <end position="331"/>
    </location>
</feature>
<dbReference type="CDD" id="cd09084">
    <property type="entry name" value="EEP-2"/>
    <property type="match status" value="1"/>
</dbReference>
<proteinExistence type="predicted"/>
<keyword evidence="7" id="KW-0460">Magnesium</keyword>
<keyword evidence="3" id="KW-0540">Nuclease</keyword>
<feature type="transmembrane region" description="Helical" evidence="9">
    <location>
        <begin position="39"/>
        <end position="61"/>
    </location>
</feature>
<comment type="caution">
    <text evidence="11">The sequence shown here is derived from an EMBL/GenBank/DDBJ whole genome shotgun (WGS) entry which is preliminary data.</text>
</comment>
<evidence type="ECO:0000256" key="8">
    <source>
        <dbReference type="ARBA" id="ARBA00023204"/>
    </source>
</evidence>